<dbReference type="Proteomes" id="UP000828048">
    <property type="component" value="Chromosome 6"/>
</dbReference>
<protein>
    <submittedName>
        <fullName evidence="1">Uncharacterized protein</fullName>
    </submittedName>
</protein>
<comment type="caution">
    <text evidence="1">The sequence shown here is derived from an EMBL/GenBank/DDBJ whole genome shotgun (WGS) entry which is preliminary data.</text>
</comment>
<keyword evidence="2" id="KW-1185">Reference proteome</keyword>
<reference evidence="1 2" key="1">
    <citation type="journal article" date="2021" name="Hortic Res">
        <title>High-quality reference genome and annotation aids understanding of berry development for evergreen blueberry (Vaccinium darrowii).</title>
        <authorList>
            <person name="Yu J."/>
            <person name="Hulse-Kemp A.M."/>
            <person name="Babiker E."/>
            <person name="Staton M."/>
        </authorList>
    </citation>
    <scope>NUCLEOTIDE SEQUENCE [LARGE SCALE GENOMIC DNA]</scope>
    <source>
        <strain evidence="2">cv. NJ 8807/NJ 8810</strain>
        <tissue evidence="1">Young leaf</tissue>
    </source>
</reference>
<organism evidence="1 2">
    <name type="scientific">Vaccinium darrowii</name>
    <dbReference type="NCBI Taxonomy" id="229202"/>
    <lineage>
        <taxon>Eukaryota</taxon>
        <taxon>Viridiplantae</taxon>
        <taxon>Streptophyta</taxon>
        <taxon>Embryophyta</taxon>
        <taxon>Tracheophyta</taxon>
        <taxon>Spermatophyta</taxon>
        <taxon>Magnoliopsida</taxon>
        <taxon>eudicotyledons</taxon>
        <taxon>Gunneridae</taxon>
        <taxon>Pentapetalae</taxon>
        <taxon>asterids</taxon>
        <taxon>Ericales</taxon>
        <taxon>Ericaceae</taxon>
        <taxon>Vaccinioideae</taxon>
        <taxon>Vaccinieae</taxon>
        <taxon>Vaccinium</taxon>
    </lineage>
</organism>
<accession>A0ACB7XE60</accession>
<name>A0ACB7XE60_9ERIC</name>
<evidence type="ECO:0000313" key="2">
    <source>
        <dbReference type="Proteomes" id="UP000828048"/>
    </source>
</evidence>
<proteinExistence type="predicted"/>
<gene>
    <name evidence="1" type="ORF">Vadar_033979</name>
</gene>
<dbReference type="EMBL" id="CM037156">
    <property type="protein sequence ID" value="KAH7839028.1"/>
    <property type="molecule type" value="Genomic_DNA"/>
</dbReference>
<evidence type="ECO:0000313" key="1">
    <source>
        <dbReference type="EMBL" id="KAH7839028.1"/>
    </source>
</evidence>
<sequence>MVSIGMPLFEVTLQFAHFIFALRYYNRRSIIYSPNHHEDHRLTPFPNINTTPNPPSTINSFKSSQSIESVKNPSESSAPRKLLRSENVGTRKGRKGAGKGRSEATPQGAQRQHPGHNQAGDQEAGS</sequence>